<dbReference type="RefSeq" id="WP_090708557.1">
    <property type="nucleotide sequence ID" value="NZ_FOVM01000001.1"/>
</dbReference>
<keyword evidence="1" id="KW-0969">Cilium</keyword>
<dbReference type="EMBL" id="FOVM01000001">
    <property type="protein sequence ID" value="SFN41997.1"/>
    <property type="molecule type" value="Genomic_DNA"/>
</dbReference>
<dbReference type="Proteomes" id="UP000198867">
    <property type="component" value="Unassembled WGS sequence"/>
</dbReference>
<proteinExistence type="predicted"/>
<keyword evidence="1" id="KW-0282">Flagellum</keyword>
<reference evidence="2" key="1">
    <citation type="submission" date="2016-10" db="EMBL/GenBank/DDBJ databases">
        <authorList>
            <person name="Varghese N."/>
            <person name="Submissions S."/>
        </authorList>
    </citation>
    <scope>NUCLEOTIDE SEQUENCE [LARGE SCALE GENOMIC DNA]</scope>
    <source>
        <strain evidence="2">CGMCC 1.11101</strain>
    </source>
</reference>
<dbReference type="InterPro" id="IPR053716">
    <property type="entry name" value="Flag_assembly_chemotaxis_eff"/>
</dbReference>
<keyword evidence="2" id="KW-1185">Reference proteome</keyword>
<name>A0A1I4YVL2_9MICO</name>
<evidence type="ECO:0000313" key="2">
    <source>
        <dbReference type="Proteomes" id="UP000198867"/>
    </source>
</evidence>
<accession>A0A1I4YVL2</accession>
<organism evidence="1 2">
    <name type="scientific">Mycetocola miduiensis</name>
    <dbReference type="NCBI Taxonomy" id="995034"/>
    <lineage>
        <taxon>Bacteria</taxon>
        <taxon>Bacillati</taxon>
        <taxon>Actinomycetota</taxon>
        <taxon>Actinomycetes</taxon>
        <taxon>Micrococcales</taxon>
        <taxon>Microbacteriaceae</taxon>
        <taxon>Mycetocola</taxon>
    </lineage>
</organism>
<dbReference type="AlphaFoldDB" id="A0A1I4YVL2"/>
<evidence type="ECO:0000313" key="1">
    <source>
        <dbReference type="EMBL" id="SFN41997.1"/>
    </source>
</evidence>
<keyword evidence="1" id="KW-0966">Cell projection</keyword>
<dbReference type="STRING" id="995034.SAMN05216219_0547"/>
<gene>
    <name evidence="1" type="ORF">SAMN05216219_0547</name>
</gene>
<sequence>MTRTFSLAGLLRLRRIREDQAAGSLAAANARVRENAERTARVRSSLDENGTVVSNTAALHAVSTARASSRSMLAELNALAVLRQSAADESAAEFAAARSQSVRIEKLELRHGERVAQQDLHAEQIVLDEIASRSWFQAKGEATA</sequence>
<dbReference type="OrthoDB" id="5125557at2"/>
<protein>
    <submittedName>
        <fullName evidence="1">Flagellar FliJ protein</fullName>
    </submittedName>
</protein>
<dbReference type="Gene3D" id="1.10.287.1700">
    <property type="match status" value="1"/>
</dbReference>